<dbReference type="EMBL" id="JAEAOA010001888">
    <property type="protein sequence ID" value="KAK3591509.1"/>
    <property type="molecule type" value="Genomic_DNA"/>
</dbReference>
<organism evidence="1 2">
    <name type="scientific">Potamilus streckersoni</name>
    <dbReference type="NCBI Taxonomy" id="2493646"/>
    <lineage>
        <taxon>Eukaryota</taxon>
        <taxon>Metazoa</taxon>
        <taxon>Spiralia</taxon>
        <taxon>Lophotrochozoa</taxon>
        <taxon>Mollusca</taxon>
        <taxon>Bivalvia</taxon>
        <taxon>Autobranchia</taxon>
        <taxon>Heteroconchia</taxon>
        <taxon>Palaeoheterodonta</taxon>
        <taxon>Unionida</taxon>
        <taxon>Unionoidea</taxon>
        <taxon>Unionidae</taxon>
        <taxon>Ambleminae</taxon>
        <taxon>Lampsilini</taxon>
        <taxon>Potamilus</taxon>
    </lineage>
</organism>
<reference evidence="1" key="2">
    <citation type="journal article" date="2021" name="Genome Biol. Evol.">
        <title>Developing a high-quality reference genome for a parasitic bivalve with doubly uniparental inheritance (Bivalvia: Unionida).</title>
        <authorList>
            <person name="Smith C.H."/>
        </authorList>
    </citation>
    <scope>NUCLEOTIDE SEQUENCE</scope>
    <source>
        <strain evidence="1">CHS0354</strain>
        <tissue evidence="1">Mantle</tissue>
    </source>
</reference>
<evidence type="ECO:0000313" key="2">
    <source>
        <dbReference type="Proteomes" id="UP001195483"/>
    </source>
</evidence>
<evidence type="ECO:0000313" key="1">
    <source>
        <dbReference type="EMBL" id="KAK3591509.1"/>
    </source>
</evidence>
<reference evidence="1" key="3">
    <citation type="submission" date="2023-05" db="EMBL/GenBank/DDBJ databases">
        <authorList>
            <person name="Smith C.H."/>
        </authorList>
    </citation>
    <scope>NUCLEOTIDE SEQUENCE</scope>
    <source>
        <strain evidence="1">CHS0354</strain>
        <tissue evidence="1">Mantle</tissue>
    </source>
</reference>
<proteinExistence type="predicted"/>
<name>A0AAE0VVH8_9BIVA</name>
<dbReference type="AlphaFoldDB" id="A0AAE0VVH8"/>
<gene>
    <name evidence="1" type="ORF">CHS0354_031616</name>
</gene>
<comment type="caution">
    <text evidence="1">The sequence shown here is derived from an EMBL/GenBank/DDBJ whole genome shotgun (WGS) entry which is preliminary data.</text>
</comment>
<protein>
    <submittedName>
        <fullName evidence="1">Uncharacterized protein</fullName>
    </submittedName>
</protein>
<accession>A0AAE0VVH8</accession>
<dbReference type="Proteomes" id="UP001195483">
    <property type="component" value="Unassembled WGS sequence"/>
</dbReference>
<reference evidence="1" key="1">
    <citation type="journal article" date="2021" name="Genome Biol. Evol.">
        <title>A High-Quality Reference Genome for a Parasitic Bivalve with Doubly Uniparental Inheritance (Bivalvia: Unionida).</title>
        <authorList>
            <person name="Smith C.H."/>
        </authorList>
    </citation>
    <scope>NUCLEOTIDE SEQUENCE</scope>
    <source>
        <strain evidence="1">CHS0354</strain>
    </source>
</reference>
<sequence length="202" mass="23619">MKTRHPIYVPVEACISKMKTVAPFFVVYLMQYVQSVPTDSEIVWLKDVTSRFRIDKRSHDSDLPDELIFHVRRGSGALTLNLKKNHGINPNADIYFVRKHKDGQSLLEKSENLEMENCIDGASKKLFRYATRIELHRWSSSSCLDILLEMKCIDGALYAIEIYYKNTIVLMEHFKLFGIEHNCIDGASNKLFRYTTRKEFYR</sequence>
<keyword evidence="2" id="KW-1185">Reference proteome</keyword>